<protein>
    <submittedName>
        <fullName evidence="1">Uncharacterized protein</fullName>
    </submittedName>
</protein>
<comment type="caution">
    <text evidence="1">The sequence shown here is derived from an EMBL/GenBank/DDBJ whole genome shotgun (WGS) entry which is preliminary data.</text>
</comment>
<reference evidence="1" key="1">
    <citation type="journal article" date="2014" name="Front. Microbiol.">
        <title>High frequency of phylogenetically diverse reductive dehalogenase-homologous genes in deep subseafloor sedimentary metagenomes.</title>
        <authorList>
            <person name="Kawai M."/>
            <person name="Futagami T."/>
            <person name="Toyoda A."/>
            <person name="Takaki Y."/>
            <person name="Nishi S."/>
            <person name="Hori S."/>
            <person name="Arai W."/>
            <person name="Tsubouchi T."/>
            <person name="Morono Y."/>
            <person name="Uchiyama I."/>
            <person name="Ito T."/>
            <person name="Fujiyama A."/>
            <person name="Inagaki F."/>
            <person name="Takami H."/>
        </authorList>
    </citation>
    <scope>NUCLEOTIDE SEQUENCE</scope>
    <source>
        <strain evidence="1">Expedition CK06-06</strain>
    </source>
</reference>
<feature type="non-terminal residue" evidence="1">
    <location>
        <position position="1"/>
    </location>
</feature>
<proteinExistence type="predicted"/>
<sequence length="87" mass="9786">AAKEIQLVHQVYSEAQQYGEFLSNGKPTNFSVPKQPGTVISGLRLGDRVLVRRTDFKKTSEPVEIVIDDKRIKVENVPGHCQIILVR</sequence>
<dbReference type="EMBL" id="BARW01008830">
    <property type="protein sequence ID" value="GAI87547.1"/>
    <property type="molecule type" value="Genomic_DNA"/>
</dbReference>
<organism evidence="1">
    <name type="scientific">marine sediment metagenome</name>
    <dbReference type="NCBI Taxonomy" id="412755"/>
    <lineage>
        <taxon>unclassified sequences</taxon>
        <taxon>metagenomes</taxon>
        <taxon>ecological metagenomes</taxon>
    </lineage>
</organism>
<gene>
    <name evidence="1" type="ORF">S12H4_17964</name>
</gene>
<evidence type="ECO:0000313" key="1">
    <source>
        <dbReference type="EMBL" id="GAI87547.1"/>
    </source>
</evidence>
<dbReference type="AlphaFoldDB" id="X1S3F4"/>
<accession>X1S3F4</accession>
<name>X1S3F4_9ZZZZ</name>